<proteinExistence type="predicted"/>
<feature type="compositionally biased region" description="Low complexity" evidence="10">
    <location>
        <begin position="583"/>
        <end position="594"/>
    </location>
</feature>
<dbReference type="PANTHER" id="PTHR23235:SF142">
    <property type="entry name" value="ZINC FINGER PROTEIN 384"/>
    <property type="match status" value="1"/>
</dbReference>
<feature type="domain" description="C2H2-type" evidence="11">
    <location>
        <begin position="674"/>
        <end position="701"/>
    </location>
</feature>
<keyword evidence="13" id="KW-1185">Reference proteome</keyword>
<dbReference type="FunFam" id="3.30.160.60:FF:002343">
    <property type="entry name" value="Zinc finger protein 33A"/>
    <property type="match status" value="1"/>
</dbReference>
<dbReference type="GO" id="GO:0000981">
    <property type="term" value="F:DNA-binding transcription factor activity, RNA polymerase II-specific"/>
    <property type="evidence" value="ECO:0007669"/>
    <property type="project" value="TreeGrafter"/>
</dbReference>
<sequence>IAYAHTALNYILDINYHLGFATRRVRTYVRISHVTRRLHSASALGCNASCQSKQPPTQLSCADFHRLPLRQPAHIGFTLATRYSCWSSFIKSFSYAEPGQVIYIYWGSLPGLPNIDRHPEPVELARISRQTLKQSFYETPVPARAMKDTFHPSYPSNMYSSSKAMEACVSPTSTPTKIQWIKTPCIRPSQGLPAQDNLTKPDWQPPVKGPGIIQIGDAPSDVQGATEPEGVAIPVANVVGCASDLLEKRSVCDIKAAHGVIATAPQTSLAGCSGVSQEDCRYQKSPDSEHVLKQFWPHSVSETVRSGTKKYLSEETKILSHQLQPPLNNKCNTDMSLPKEETNSVHITFHKNHKPILPGTSVDPIHKPWKAEGTVTGAGVCQTRHSNLSDIERQRGPIKKRHINFQSDALDLSTKKAKVERVMSPEGLEVSPDGSCIKMQSISSHQVLMDHEGISVTLKQEPHLTNTAATKQETSLPQANKFMPTPDARDRKRNMTGNISNLDQKQLLTNPTAISGNQLEWQSYEISENDNAYSARNLVPVLPSQEFVRQWVMHVTQSSDVFATQNLKAKVSQDAELRHSPTSVASYQGSVSSSPTFHNPGRASTLSTSTVTKMVKPYACEHCSSTFKHRHHVVRHMRAHSGERPFRCDHCSATFARKCVLTNHRRTHTGEKPYICSECGDTFSRKHHLVIHQRTHSGEKPYRCRDCGAAFARSHHVNRHRKTHEKEAEVDAQIQWLESNVRGLNHTLPTMVSLGHSGASLDHDLESKPSLSHEVTPPVVKTTVEMIKSHKVQHTESTVSTHKDEIMVNSVTYKD</sequence>
<organism evidence="12 13">
    <name type="scientific">Patiria miniata</name>
    <name type="common">Bat star</name>
    <name type="synonym">Asterina miniata</name>
    <dbReference type="NCBI Taxonomy" id="46514"/>
    <lineage>
        <taxon>Eukaryota</taxon>
        <taxon>Metazoa</taxon>
        <taxon>Echinodermata</taxon>
        <taxon>Eleutherozoa</taxon>
        <taxon>Asterozoa</taxon>
        <taxon>Asteroidea</taxon>
        <taxon>Valvatacea</taxon>
        <taxon>Valvatida</taxon>
        <taxon>Asterinidae</taxon>
        <taxon>Patiria</taxon>
    </lineage>
</organism>
<keyword evidence="8" id="KW-0539">Nucleus</keyword>
<evidence type="ECO:0000256" key="8">
    <source>
        <dbReference type="ARBA" id="ARBA00023242"/>
    </source>
</evidence>
<dbReference type="AlphaFoldDB" id="A0A913ZGG1"/>
<evidence type="ECO:0000256" key="2">
    <source>
        <dbReference type="ARBA" id="ARBA00022723"/>
    </source>
</evidence>
<evidence type="ECO:0000259" key="11">
    <source>
        <dbReference type="PROSITE" id="PS50157"/>
    </source>
</evidence>
<feature type="region of interest" description="Disordered" evidence="10">
    <location>
        <begin position="577"/>
        <end position="605"/>
    </location>
</feature>
<dbReference type="PROSITE" id="PS50157">
    <property type="entry name" value="ZINC_FINGER_C2H2_2"/>
    <property type="match status" value="4"/>
</dbReference>
<dbReference type="InterPro" id="IPR036236">
    <property type="entry name" value="Znf_C2H2_sf"/>
</dbReference>
<dbReference type="InterPro" id="IPR013087">
    <property type="entry name" value="Znf_C2H2_type"/>
</dbReference>
<evidence type="ECO:0000313" key="13">
    <source>
        <dbReference type="Proteomes" id="UP000887568"/>
    </source>
</evidence>
<comment type="subcellular location">
    <subcellularLocation>
        <location evidence="1">Nucleus</location>
    </subcellularLocation>
</comment>
<protein>
    <recommendedName>
        <fullName evidence="11">C2H2-type domain-containing protein</fullName>
    </recommendedName>
</protein>
<dbReference type="FunFam" id="3.30.160.60:FF:000029">
    <property type="entry name" value="GLI family zinc finger 4"/>
    <property type="match status" value="1"/>
</dbReference>
<evidence type="ECO:0000256" key="4">
    <source>
        <dbReference type="ARBA" id="ARBA00022771"/>
    </source>
</evidence>
<dbReference type="GO" id="GO:0008270">
    <property type="term" value="F:zinc ion binding"/>
    <property type="evidence" value="ECO:0007669"/>
    <property type="project" value="UniProtKB-KW"/>
</dbReference>
<evidence type="ECO:0000256" key="7">
    <source>
        <dbReference type="ARBA" id="ARBA00023163"/>
    </source>
</evidence>
<dbReference type="SMART" id="SM00355">
    <property type="entry name" value="ZnF_C2H2"/>
    <property type="match status" value="4"/>
</dbReference>
<keyword evidence="7" id="KW-0804">Transcription</keyword>
<keyword evidence="6" id="KW-0805">Transcription regulation</keyword>
<dbReference type="OMA" id="SSRCEME"/>
<dbReference type="SUPFAM" id="SSF57667">
    <property type="entry name" value="beta-beta-alpha zinc fingers"/>
    <property type="match status" value="2"/>
</dbReference>
<evidence type="ECO:0000313" key="12">
    <source>
        <dbReference type="EnsemblMetazoa" id="XP_038050882.1"/>
    </source>
</evidence>
<evidence type="ECO:0000256" key="6">
    <source>
        <dbReference type="ARBA" id="ARBA00023015"/>
    </source>
</evidence>
<reference evidence="12" key="1">
    <citation type="submission" date="2022-11" db="UniProtKB">
        <authorList>
            <consortium name="EnsemblMetazoa"/>
        </authorList>
    </citation>
    <scope>IDENTIFICATION</scope>
</reference>
<keyword evidence="3" id="KW-0677">Repeat</keyword>
<keyword evidence="2" id="KW-0479">Metal-binding</keyword>
<dbReference type="OrthoDB" id="427030at2759"/>
<dbReference type="Pfam" id="PF00096">
    <property type="entry name" value="zf-C2H2"/>
    <property type="match status" value="2"/>
</dbReference>
<dbReference type="PANTHER" id="PTHR23235">
    <property type="entry name" value="KRUEPPEL-LIKE TRANSCRIPTION FACTOR"/>
    <property type="match status" value="1"/>
</dbReference>
<dbReference type="EnsemblMetazoa" id="XM_038194954.1">
    <property type="protein sequence ID" value="XP_038050882.1"/>
    <property type="gene ID" value="LOC119724033"/>
</dbReference>
<evidence type="ECO:0000256" key="1">
    <source>
        <dbReference type="ARBA" id="ARBA00004123"/>
    </source>
</evidence>
<evidence type="ECO:0000256" key="3">
    <source>
        <dbReference type="ARBA" id="ARBA00022737"/>
    </source>
</evidence>
<dbReference type="Proteomes" id="UP000887568">
    <property type="component" value="Unplaced"/>
</dbReference>
<feature type="domain" description="C2H2-type" evidence="11">
    <location>
        <begin position="646"/>
        <end position="673"/>
    </location>
</feature>
<keyword evidence="4 9" id="KW-0863">Zinc-finger</keyword>
<dbReference type="GO" id="GO:0005634">
    <property type="term" value="C:nucleus"/>
    <property type="evidence" value="ECO:0007669"/>
    <property type="project" value="UniProtKB-SubCell"/>
</dbReference>
<evidence type="ECO:0000256" key="9">
    <source>
        <dbReference type="PROSITE-ProRule" id="PRU00042"/>
    </source>
</evidence>
<feature type="domain" description="C2H2-type" evidence="11">
    <location>
        <begin position="702"/>
        <end position="729"/>
    </location>
</feature>
<dbReference type="RefSeq" id="XP_038050882.1">
    <property type="nucleotide sequence ID" value="XM_038194954.1"/>
</dbReference>
<dbReference type="GO" id="GO:0000978">
    <property type="term" value="F:RNA polymerase II cis-regulatory region sequence-specific DNA binding"/>
    <property type="evidence" value="ECO:0007669"/>
    <property type="project" value="TreeGrafter"/>
</dbReference>
<keyword evidence="5" id="KW-0862">Zinc</keyword>
<dbReference type="FunFam" id="3.30.160.60:FF:000099">
    <property type="entry name" value="Zinc finger protein 79"/>
    <property type="match status" value="1"/>
</dbReference>
<dbReference type="GeneID" id="119724033"/>
<accession>A0A913ZGG1</accession>
<evidence type="ECO:0000256" key="10">
    <source>
        <dbReference type="SAM" id="MobiDB-lite"/>
    </source>
</evidence>
<dbReference type="PROSITE" id="PS00028">
    <property type="entry name" value="ZINC_FINGER_C2H2_1"/>
    <property type="match status" value="4"/>
</dbReference>
<dbReference type="Gene3D" id="3.30.160.60">
    <property type="entry name" value="Classic Zinc Finger"/>
    <property type="match status" value="4"/>
</dbReference>
<feature type="domain" description="C2H2-type" evidence="11">
    <location>
        <begin position="618"/>
        <end position="645"/>
    </location>
</feature>
<name>A0A913ZGG1_PATMI</name>
<evidence type="ECO:0000256" key="5">
    <source>
        <dbReference type="ARBA" id="ARBA00022833"/>
    </source>
</evidence>